<dbReference type="Proteomes" id="UP000244201">
    <property type="component" value="Chromosome"/>
</dbReference>
<dbReference type="Pfam" id="PF01451">
    <property type="entry name" value="LMWPc"/>
    <property type="match status" value="1"/>
</dbReference>
<dbReference type="PANTHER" id="PTHR43428:SF1">
    <property type="entry name" value="ARSENATE REDUCTASE"/>
    <property type="match status" value="1"/>
</dbReference>
<evidence type="ECO:0000259" key="2">
    <source>
        <dbReference type="Pfam" id="PF01451"/>
    </source>
</evidence>
<dbReference type="EMBL" id="CP026304">
    <property type="protein sequence ID" value="AVZ75757.1"/>
    <property type="molecule type" value="Genomic_DNA"/>
</dbReference>
<dbReference type="InterPro" id="IPR023485">
    <property type="entry name" value="Ptyr_pPase"/>
</dbReference>
<dbReference type="AlphaFoldDB" id="A0A2R4T9H9"/>
<keyword evidence="4" id="KW-1185">Reference proteome</keyword>
<proteinExistence type="predicted"/>
<protein>
    <recommendedName>
        <fullName evidence="2">Phosphotyrosine protein phosphatase I domain-containing protein</fullName>
    </recommendedName>
</protein>
<dbReference type="GO" id="GO:0046685">
    <property type="term" value="P:response to arsenic-containing substance"/>
    <property type="evidence" value="ECO:0007669"/>
    <property type="project" value="UniProtKB-KW"/>
</dbReference>
<keyword evidence="1" id="KW-0059">Arsenical resistance</keyword>
<dbReference type="OrthoDB" id="9799372at2"/>
<dbReference type="InterPro" id="IPR036196">
    <property type="entry name" value="Ptyr_pPase_sf"/>
</dbReference>
<accession>A0A2R4T9H9</accession>
<dbReference type="KEGG" id="slk:SLUN_29665"/>
<evidence type="ECO:0000313" key="3">
    <source>
        <dbReference type="EMBL" id="AVZ75757.1"/>
    </source>
</evidence>
<reference evidence="3 4" key="1">
    <citation type="submission" date="2018-01" db="EMBL/GenBank/DDBJ databases">
        <title>Complete genome sequence of Streptomyces lunaelactis MM109T, a Ferroverdin A producer isolated from cave moonmilk deposits.</title>
        <authorList>
            <person name="Naome A."/>
            <person name="Martinet L."/>
            <person name="Maciejewska M."/>
            <person name="Anderssen S."/>
            <person name="Adam D."/>
            <person name="Tenconi E."/>
            <person name="Deflandre B."/>
            <person name="Arguelles-Arias A."/>
            <person name="Calusinska M."/>
            <person name="Copieters W."/>
            <person name="Karim L."/>
            <person name="Hanikenne M."/>
            <person name="Baurain D."/>
            <person name="van Wezel G."/>
            <person name="Smargiasso N."/>
            <person name="de Pauw E."/>
            <person name="Delfosse P."/>
            <person name="Rigali S."/>
        </authorList>
    </citation>
    <scope>NUCLEOTIDE SEQUENCE [LARGE SCALE GENOMIC DNA]</scope>
    <source>
        <strain evidence="3 4">MM109</strain>
    </source>
</reference>
<evidence type="ECO:0000256" key="1">
    <source>
        <dbReference type="ARBA" id="ARBA00022849"/>
    </source>
</evidence>
<dbReference type="PANTHER" id="PTHR43428">
    <property type="entry name" value="ARSENATE REDUCTASE"/>
    <property type="match status" value="1"/>
</dbReference>
<dbReference type="SUPFAM" id="SSF52788">
    <property type="entry name" value="Phosphotyrosine protein phosphatases I"/>
    <property type="match status" value="1"/>
</dbReference>
<name>A0A2R4T9H9_9ACTN</name>
<dbReference type="Gene3D" id="3.40.50.2300">
    <property type="match status" value="1"/>
</dbReference>
<feature type="domain" description="Phosphotyrosine protein phosphatase I" evidence="2">
    <location>
        <begin position="30"/>
        <end position="92"/>
    </location>
</feature>
<gene>
    <name evidence="3" type="ORF">SLUN_29665</name>
</gene>
<evidence type="ECO:0000313" key="4">
    <source>
        <dbReference type="Proteomes" id="UP000244201"/>
    </source>
</evidence>
<sequence length="96" mass="10162">MRVGGRHLPAVVAPAQHLVADLVRRPVDVTDHDLGAVEVRSAGSVPGDQVNPSAVTAMAELGIDISDLKPKFLTPEATQASDYIITMPASMVRSYL</sequence>
<organism evidence="3 4">
    <name type="scientific">Streptomyces lunaelactis</name>
    <dbReference type="NCBI Taxonomy" id="1535768"/>
    <lineage>
        <taxon>Bacteria</taxon>
        <taxon>Bacillati</taxon>
        <taxon>Actinomycetota</taxon>
        <taxon>Actinomycetes</taxon>
        <taxon>Kitasatosporales</taxon>
        <taxon>Streptomycetaceae</taxon>
        <taxon>Streptomyces</taxon>
    </lineage>
</organism>